<keyword evidence="4 8" id="KW-0822">Tryptophan biosynthesis</keyword>
<dbReference type="SUPFAM" id="SSF51366">
    <property type="entry name" value="Ribulose-phoshate binding barrel"/>
    <property type="match status" value="1"/>
</dbReference>
<evidence type="ECO:0000256" key="8">
    <source>
        <dbReference type="HAMAP-Rule" id="MF_00131"/>
    </source>
</evidence>
<keyword evidence="6 8" id="KW-0456">Lyase</keyword>
<comment type="catalytic activity">
    <reaction evidence="7 8">
        <text>(1S,2R)-1-C-(indol-3-yl)glycerol 3-phosphate + L-serine = D-glyceraldehyde 3-phosphate + L-tryptophan + H2O</text>
        <dbReference type="Rhea" id="RHEA:10532"/>
        <dbReference type="ChEBI" id="CHEBI:15377"/>
        <dbReference type="ChEBI" id="CHEBI:33384"/>
        <dbReference type="ChEBI" id="CHEBI:57912"/>
        <dbReference type="ChEBI" id="CHEBI:58866"/>
        <dbReference type="ChEBI" id="CHEBI:59776"/>
        <dbReference type="EC" id="4.2.1.20"/>
    </reaction>
</comment>
<accession>A0A7U1G3Z4</accession>
<dbReference type="PANTHER" id="PTHR43406">
    <property type="entry name" value="TRYPTOPHAN SYNTHASE, ALPHA CHAIN"/>
    <property type="match status" value="1"/>
</dbReference>
<comment type="subunit">
    <text evidence="2 8">Tetramer of two alpha and two beta chains.</text>
</comment>
<comment type="function">
    <text evidence="8">The alpha subunit is responsible for the aldol cleavage of indoleglycerol phosphate to indole and glyceraldehyde 3-phosphate.</text>
</comment>
<dbReference type="PANTHER" id="PTHR43406:SF1">
    <property type="entry name" value="TRYPTOPHAN SYNTHASE ALPHA CHAIN, CHLOROPLASTIC"/>
    <property type="match status" value="1"/>
</dbReference>
<dbReference type="GeneID" id="67159688"/>
<evidence type="ECO:0000256" key="5">
    <source>
        <dbReference type="ARBA" id="ARBA00023141"/>
    </source>
</evidence>
<dbReference type="InterPro" id="IPR011060">
    <property type="entry name" value="RibuloseP-bd_barrel"/>
</dbReference>
<comment type="pathway">
    <text evidence="1 8">Amino-acid biosynthesis; L-tryptophan biosynthesis; L-tryptophan from chorismate: step 5/5.</text>
</comment>
<dbReference type="Gene3D" id="3.20.20.70">
    <property type="entry name" value="Aldolase class I"/>
    <property type="match status" value="1"/>
</dbReference>
<organism evidence="10">
    <name type="scientific">Cumathamnion serrulatum</name>
    <dbReference type="NCBI Taxonomy" id="1206573"/>
    <lineage>
        <taxon>Eukaryota</taxon>
        <taxon>Rhodophyta</taxon>
        <taxon>Florideophyceae</taxon>
        <taxon>Rhodymeniophycidae</taxon>
        <taxon>Ceramiales</taxon>
        <taxon>Delesseriaceae</taxon>
        <taxon>Cumathamnion</taxon>
    </lineage>
</organism>
<evidence type="ECO:0000256" key="3">
    <source>
        <dbReference type="ARBA" id="ARBA00022605"/>
    </source>
</evidence>
<dbReference type="InterPro" id="IPR013785">
    <property type="entry name" value="Aldolase_TIM"/>
</dbReference>
<dbReference type="InterPro" id="IPR002028">
    <property type="entry name" value="Trp_synthase_suA"/>
</dbReference>
<reference evidence="10" key="1">
    <citation type="submission" date="2020-11" db="EMBL/GenBank/DDBJ databases">
        <title>Complete plastid genome of Cumathamnion serrulatum (Ceramiales, Florideophyceae, Rhodophyta).</title>
        <authorList>
            <person name="Kim H."/>
            <person name="Yoon H.S."/>
        </authorList>
    </citation>
    <scope>NUCLEOTIDE SEQUENCE</scope>
</reference>
<proteinExistence type="inferred from homology"/>
<keyword evidence="10" id="KW-0934">Plastid</keyword>
<protein>
    <recommendedName>
        <fullName evidence="8">Tryptophan synthase alpha chain</fullName>
        <ecNumber evidence="8">4.2.1.20</ecNumber>
    </recommendedName>
</protein>
<dbReference type="HAMAP" id="MF_00131">
    <property type="entry name" value="Trp_synth_alpha"/>
    <property type="match status" value="1"/>
</dbReference>
<dbReference type="CDD" id="cd04724">
    <property type="entry name" value="Tryptophan_synthase_alpha"/>
    <property type="match status" value="1"/>
</dbReference>
<evidence type="ECO:0000256" key="9">
    <source>
        <dbReference type="RuleBase" id="RU003662"/>
    </source>
</evidence>
<evidence type="ECO:0000256" key="4">
    <source>
        <dbReference type="ARBA" id="ARBA00022822"/>
    </source>
</evidence>
<feature type="active site" description="Proton acceptor" evidence="8">
    <location>
        <position position="49"/>
    </location>
</feature>
<geneLocation type="plastid" evidence="10"/>
<evidence type="ECO:0000256" key="2">
    <source>
        <dbReference type="ARBA" id="ARBA00011270"/>
    </source>
</evidence>
<dbReference type="UniPathway" id="UPA00035">
    <property type="reaction ID" value="UER00044"/>
</dbReference>
<dbReference type="GO" id="GO:0004834">
    <property type="term" value="F:tryptophan synthase activity"/>
    <property type="evidence" value="ECO:0007669"/>
    <property type="project" value="UniProtKB-UniRule"/>
</dbReference>
<keyword evidence="3 8" id="KW-0028">Amino-acid biosynthesis</keyword>
<dbReference type="NCBIfam" id="TIGR00262">
    <property type="entry name" value="trpA"/>
    <property type="match status" value="1"/>
</dbReference>
<evidence type="ECO:0000256" key="6">
    <source>
        <dbReference type="ARBA" id="ARBA00023239"/>
    </source>
</evidence>
<name>A0A7U1G3Z4_9FLOR</name>
<keyword evidence="5 8" id="KW-0057">Aromatic amino acid biosynthesis</keyword>
<dbReference type="GO" id="GO:0005829">
    <property type="term" value="C:cytosol"/>
    <property type="evidence" value="ECO:0007669"/>
    <property type="project" value="TreeGrafter"/>
</dbReference>
<dbReference type="AlphaFoldDB" id="A0A7U1G3Z4"/>
<feature type="active site" description="Proton acceptor" evidence="8">
    <location>
        <position position="60"/>
    </location>
</feature>
<evidence type="ECO:0000256" key="1">
    <source>
        <dbReference type="ARBA" id="ARBA00004733"/>
    </source>
</evidence>
<dbReference type="EMBL" id="MW292565">
    <property type="protein sequence ID" value="QQY85297.1"/>
    <property type="molecule type" value="Genomic_DNA"/>
</dbReference>
<comment type="similarity">
    <text evidence="8 9">Belongs to the TrpA family.</text>
</comment>
<dbReference type="Pfam" id="PF00290">
    <property type="entry name" value="Trp_syntA"/>
    <property type="match status" value="1"/>
</dbReference>
<gene>
    <name evidence="8 10" type="primary">trpA</name>
</gene>
<evidence type="ECO:0000256" key="7">
    <source>
        <dbReference type="ARBA" id="ARBA00049047"/>
    </source>
</evidence>
<dbReference type="RefSeq" id="YP_010155895.1">
    <property type="nucleotide sequence ID" value="NC_057222.1"/>
</dbReference>
<dbReference type="EC" id="4.2.1.20" evidence="8"/>
<evidence type="ECO:0000313" key="10">
    <source>
        <dbReference type="EMBL" id="QQY85297.1"/>
    </source>
</evidence>
<sequence>MKLISTILNNKRQDINCALIPFITAGYPSFSSSIEAIYTLDREGADIIELGVPYSDSLADGPLIQYSSKVALSQGIYIEEVLNILKIVTNKVTSPIIIFTYYNPILVRGLDKFIMEISSSGAKGLMIPDLPIEETDYMICLCSFYKIELILFIAPTSSHTRISSIIDKSPGCLYLVSSTGVTGMRHNINYNLNELSDYIKLQTNKLVMIGFGISNTSQASEFSQWDIDAIVIGSAFIKILSNQDLSTSDMMLELGIFCNSIKLAINMKNNN</sequence>